<dbReference type="EMBL" id="CP027303">
    <property type="protein sequence ID" value="AWO75607.1"/>
    <property type="molecule type" value="Genomic_DNA"/>
</dbReference>
<accession>A0A1C3D2P9</accession>
<protein>
    <submittedName>
        <fullName evidence="2">CPBP family intramembrane metalloprotease</fullName>
    </submittedName>
</protein>
<dbReference type="GO" id="GO:0004175">
    <property type="term" value="F:endopeptidase activity"/>
    <property type="evidence" value="ECO:0007669"/>
    <property type="project" value="UniProtKB-ARBA"/>
</dbReference>
<dbReference type="AlphaFoldDB" id="A0A1C3D2P9"/>
<keyword evidence="2" id="KW-0482">Metalloprotease</keyword>
<dbReference type="GeneID" id="32064095"/>
<dbReference type="Proteomes" id="UP000246996">
    <property type="component" value="Chromosome"/>
</dbReference>
<gene>
    <name evidence="2" type="ORF">C1N76_14560</name>
</gene>
<dbReference type="GO" id="GO:0008237">
    <property type="term" value="F:metallopeptidase activity"/>
    <property type="evidence" value="ECO:0007669"/>
    <property type="project" value="UniProtKB-KW"/>
</dbReference>
<keyword evidence="2" id="KW-0378">Hydrolase</keyword>
<dbReference type="KEGG" id="gtk:GT3570_10690"/>
<proteinExistence type="predicted"/>
<sequence length="194" mass="22408">MKRQSEQIRQMTERELLFHLYVTQGLLLLAAGGCSLFLFDWAEWRRLWRFDLTDVLLYGAGGAALVLAVDFLAMRYLPDDWHDDGGVNEKIFRGRSIPHLFFLCALIAVTEEWLFRGVVQTHWGLGAASVIFAVLHVRYLEKWFLFLMVVLISLFLGALYEQTGSLWVTVVAHFLIDVVLALHIRLQREEGVKR</sequence>
<evidence type="ECO:0000313" key="2">
    <source>
        <dbReference type="EMBL" id="AWO75607.1"/>
    </source>
</evidence>
<dbReference type="RefSeq" id="WP_011231726.1">
    <property type="nucleotide sequence ID" value="NZ_CP014335.1"/>
</dbReference>
<keyword evidence="2" id="KW-0645">Protease</keyword>
<evidence type="ECO:0000259" key="1">
    <source>
        <dbReference type="Pfam" id="PF02517"/>
    </source>
</evidence>
<evidence type="ECO:0000313" key="3">
    <source>
        <dbReference type="Proteomes" id="UP000246996"/>
    </source>
</evidence>
<dbReference type="InterPro" id="IPR003675">
    <property type="entry name" value="Rce1/LyrA-like_dom"/>
</dbReference>
<dbReference type="Pfam" id="PF02517">
    <property type="entry name" value="Rce1-like"/>
    <property type="match status" value="1"/>
</dbReference>
<organism evidence="2 3">
    <name type="scientific">Geobacillus thermoleovorans</name>
    <name type="common">Bacillus thermoleovorans</name>
    <dbReference type="NCBI Taxonomy" id="33941"/>
    <lineage>
        <taxon>Bacteria</taxon>
        <taxon>Bacillati</taxon>
        <taxon>Bacillota</taxon>
        <taxon>Bacilli</taxon>
        <taxon>Bacillales</taxon>
        <taxon>Anoxybacillaceae</taxon>
        <taxon>Geobacillus</taxon>
        <taxon>Geobacillus thermoleovorans group</taxon>
    </lineage>
</organism>
<dbReference type="GO" id="GO:0006508">
    <property type="term" value="P:proteolysis"/>
    <property type="evidence" value="ECO:0007669"/>
    <property type="project" value="UniProtKB-KW"/>
</dbReference>
<feature type="domain" description="CAAX prenyl protease 2/Lysostaphin resistance protein A-like" evidence="1">
    <location>
        <begin position="97"/>
        <end position="179"/>
    </location>
</feature>
<dbReference type="PROSITE" id="PS51257">
    <property type="entry name" value="PROKAR_LIPOPROTEIN"/>
    <property type="match status" value="1"/>
</dbReference>
<name>A0A1C3D2P9_GEOTH</name>
<dbReference type="GO" id="GO:0080120">
    <property type="term" value="P:CAAX-box protein maturation"/>
    <property type="evidence" value="ECO:0007669"/>
    <property type="project" value="UniProtKB-ARBA"/>
</dbReference>
<reference evidence="3" key="1">
    <citation type="submission" date="2018-02" db="EMBL/GenBank/DDBJ databases">
        <title>The complete genome of bacterial strain SGAirxxxx.</title>
        <authorList>
            <person name="Schuster S.C."/>
        </authorList>
    </citation>
    <scope>NUCLEOTIDE SEQUENCE [LARGE SCALE GENOMIC DNA]</scope>
    <source>
        <strain evidence="3">SGAir0734</strain>
    </source>
</reference>